<dbReference type="GO" id="GO:0030246">
    <property type="term" value="F:carbohydrate binding"/>
    <property type="evidence" value="ECO:0007669"/>
    <property type="project" value="UniProtKB-KW"/>
</dbReference>
<dbReference type="InterPro" id="IPR001480">
    <property type="entry name" value="Bulb-type_lectin_dom"/>
</dbReference>
<dbReference type="Proteomes" id="UP000199341">
    <property type="component" value="Unassembled WGS sequence"/>
</dbReference>
<dbReference type="SMART" id="SM00560">
    <property type="entry name" value="LamGL"/>
    <property type="match status" value="2"/>
</dbReference>
<dbReference type="InterPro" id="IPR042837">
    <property type="entry name" value="PTX3"/>
</dbReference>
<dbReference type="InterPro" id="IPR006558">
    <property type="entry name" value="LamG-like"/>
</dbReference>
<reference evidence="6 7" key="1">
    <citation type="submission" date="2016-10" db="EMBL/GenBank/DDBJ databases">
        <authorList>
            <person name="de Groot N.N."/>
        </authorList>
    </citation>
    <scope>NUCLEOTIDE SEQUENCE [LARGE SCALE GENOMIC DNA]</scope>
    <source>
        <strain evidence="6 7">CGMCC 4.2022</strain>
    </source>
</reference>
<organism evidence="6 7">
    <name type="scientific">Actinacidiphila guanduensis</name>
    <dbReference type="NCBI Taxonomy" id="310781"/>
    <lineage>
        <taxon>Bacteria</taxon>
        <taxon>Bacillati</taxon>
        <taxon>Actinomycetota</taxon>
        <taxon>Actinomycetes</taxon>
        <taxon>Kitasatosporales</taxon>
        <taxon>Streptomycetaceae</taxon>
        <taxon>Actinacidiphila</taxon>
    </lineage>
</organism>
<dbReference type="STRING" id="310781.SAMN05216259_104179"/>
<dbReference type="PANTHER" id="PTHR46943:SF1">
    <property type="entry name" value="PENTRAXIN-RELATED PROTEIN PTX3"/>
    <property type="match status" value="1"/>
</dbReference>
<feature type="domain" description="Bulb-type lectin" evidence="5">
    <location>
        <begin position="1287"/>
        <end position="1419"/>
    </location>
</feature>
<keyword evidence="2" id="KW-1015">Disulfide bond</keyword>
<evidence type="ECO:0000313" key="7">
    <source>
        <dbReference type="Proteomes" id="UP000199341"/>
    </source>
</evidence>
<dbReference type="InterPro" id="IPR036426">
    <property type="entry name" value="Bulb-type_lectin_dom_sf"/>
</dbReference>
<protein>
    <submittedName>
        <fullName evidence="6">D-mannose binding lectin</fullName>
    </submittedName>
</protein>
<evidence type="ECO:0000256" key="4">
    <source>
        <dbReference type="SAM" id="SignalP"/>
    </source>
</evidence>
<feature type="region of interest" description="Disordered" evidence="3">
    <location>
        <begin position="244"/>
        <end position="301"/>
    </location>
</feature>
<keyword evidence="6" id="KW-0430">Lectin</keyword>
<feature type="chain" id="PRO_5011490053" evidence="4">
    <location>
        <begin position="35"/>
        <end position="1634"/>
    </location>
</feature>
<dbReference type="Gene3D" id="2.60.120.200">
    <property type="match status" value="2"/>
</dbReference>
<feature type="region of interest" description="Disordered" evidence="3">
    <location>
        <begin position="1098"/>
        <end position="1118"/>
    </location>
</feature>
<dbReference type="EMBL" id="FNIE01000004">
    <property type="protein sequence ID" value="SDN44771.1"/>
    <property type="molecule type" value="Genomic_DNA"/>
</dbReference>
<dbReference type="Gene3D" id="2.90.10.10">
    <property type="entry name" value="Bulb-type lectin domain"/>
    <property type="match status" value="1"/>
</dbReference>
<feature type="signal peptide" evidence="4">
    <location>
        <begin position="1"/>
        <end position="34"/>
    </location>
</feature>
<feature type="compositionally biased region" description="Polar residues" evidence="3">
    <location>
        <begin position="1099"/>
        <end position="1118"/>
    </location>
</feature>
<gene>
    <name evidence="6" type="ORF">SAMN05216259_104179</name>
</gene>
<dbReference type="GO" id="GO:0006955">
    <property type="term" value="P:immune response"/>
    <property type="evidence" value="ECO:0007669"/>
    <property type="project" value="InterPro"/>
</dbReference>
<accession>A0A1H0BGM7</accession>
<feature type="region of interest" description="Disordered" evidence="3">
    <location>
        <begin position="1435"/>
        <end position="1454"/>
    </location>
</feature>
<evidence type="ECO:0000256" key="1">
    <source>
        <dbReference type="ARBA" id="ARBA00022729"/>
    </source>
</evidence>
<dbReference type="SMART" id="SM00108">
    <property type="entry name" value="B_lectin"/>
    <property type="match status" value="1"/>
</dbReference>
<dbReference type="Pfam" id="PF13385">
    <property type="entry name" value="Laminin_G_3"/>
    <property type="match status" value="2"/>
</dbReference>
<dbReference type="PANTHER" id="PTHR46943">
    <property type="entry name" value="PENTRAXIN-RELATED PROTEIN PTX3"/>
    <property type="match status" value="1"/>
</dbReference>
<evidence type="ECO:0000256" key="3">
    <source>
        <dbReference type="SAM" id="MobiDB-lite"/>
    </source>
</evidence>
<keyword evidence="7" id="KW-1185">Reference proteome</keyword>
<sequence>MNGLRSRRRTSRGRRLLGALAVFGLLTGGASALAAPAGATAPGGHAGRNAPRASARAAEDGIGTQAALARASASGKAVAVTSATTATSTVTANPNGTLTVRQFTIPVRKKIGGKWKGLDPTLRRTADGRISPAVSTGGIDFSPGGSGPLATMSAGTSSLSFTLPMRLPAPRLSGATATYPDVLDGVDLSVTADEQGGFSEVLVVKDAAAAADPELRSLTLATKAHGVRLSADATGNVAAKDRTGRPVFTATAPRVWDSATDAAAPQAPTSTGKSAAGDPAKGSAASTSAGPPTGQAVTDPLTGTAVDAASGLPLRSSPAAPGEHAHTAALKLAAKTAGITLTPPAALLGAPSTVYPVYIDPTFTAPSASSSLQAWTQTNSYYHSASYWKSGDLLRVGYQDWQEPTFKARSFVQISVPSKIYGATVLSSQLNFTEEWSPSCTATGVQLWKSSGISSGTTYDNPPTLSSEIDSATVAHGHDSSCPAAGVGFDIGSAMQSAATAKSASLTFGLRASDESDAYGWKEFSDKVSVSTTYDHAPTVPNTMSTSPVTSCTTSTVGDGDVTLHVKASDPDGGTVGVAFSAVNHATGATVASSSSGSLTASSGSTFSLKIPKATLESTASIKALQIDWKAQDTDFHFTSAWSRTCSFTFDPSRPGAPVITLPNTSAECPVTPPADDSTDPPTVGTIGSHCSFTISPDPGGAVTPTAYVYQLNGGPAHTLGASSGRIVLTPERFTNTLTVTSLSAGANYGDTASLVFDSATPQSAAADGDLTGQGTPDLLEVGAKSVNGLPSGLWMATGQAGPGHSGNGHVDSAATDIGMYGSGVDADSATGFGTPADYDGAIAFTGLFTRDNLQDVLVYYPSGPHAGTGEILHGNGDGSALDAGNPADILSGSLDDPFGDAPLQLADADGVTGDNSGGQSAYPDLIGISGDTTNGYYLNLYTGDTGTVGSYGSGPGGVDNSLPLLTTATPTGGTDWQDWTLASTVLPASSPTPGTALYLWDSATGDLYLWTGLSYDPDTGAFSFTSHHVSTDWNTGASRTLQAADIDGDGTPDLWSTDASGKVTAGLMAADDSGFRSAVTQDTLAAQSHIWDLDEQTDGTVGSTAGSADQTSPTGPVITSASSAAMWSTGDLFSPDIQLNTGVSATTATLTSSAAPLDLSGSFSLSLWAKPTIAGDAIVSQSGTHTAGMKVYADKATGEWYFCMAASDVASPTTDCARGSHVDLGTWTHLTVTYDAANKMMALYVNGVDAGSIAHTPTTAAFNGALVIGGYLSNGAMTAFLDGAVSQLRTWKQVLTPTQVAGTETNGNFTLFPNDSTRYASGSSWTRNATTVAFDQGRLTVTVAGTPMWTKGTATTPAATLSFQTDGNLVAYPDATTQSGALWASNTNFGQGGAMLLQPDGNLVIYLDDGMPVWATGTAYDYADQWTLTSASGGDDAAGLNPSSPSASVTWGPNHKGTPGAAAVFDGSDGVIRATAPAMDTTKSYTVSCWIEVQTLDTTQFCAGQGTTYHQAFYLGFSSTDGWVFRTTTNDPSTTATIITTSAPALIGTWEHLTGVYTAGSGTMQLYLDGSLADTATNTTPQYSPGGPLTIGAIATASAPNSLYNQLTGSVSDVRAYPGALTASQVAALYASS</sequence>
<feature type="compositionally biased region" description="Polar residues" evidence="3">
    <location>
        <begin position="1442"/>
        <end position="1452"/>
    </location>
</feature>
<keyword evidence="1 4" id="KW-0732">Signal</keyword>
<proteinExistence type="predicted"/>
<evidence type="ECO:0000259" key="5">
    <source>
        <dbReference type="PROSITE" id="PS50927"/>
    </source>
</evidence>
<evidence type="ECO:0000313" key="6">
    <source>
        <dbReference type="EMBL" id="SDN44771.1"/>
    </source>
</evidence>
<dbReference type="InterPro" id="IPR013320">
    <property type="entry name" value="ConA-like_dom_sf"/>
</dbReference>
<dbReference type="SUPFAM" id="SSF51110">
    <property type="entry name" value="alpha-D-mannose-specific plant lectins"/>
    <property type="match status" value="1"/>
</dbReference>
<name>A0A1H0BGM7_9ACTN</name>
<evidence type="ECO:0000256" key="2">
    <source>
        <dbReference type="ARBA" id="ARBA00023157"/>
    </source>
</evidence>
<dbReference type="SUPFAM" id="SSF49899">
    <property type="entry name" value="Concanavalin A-like lectins/glucanases"/>
    <property type="match status" value="2"/>
</dbReference>
<dbReference type="PROSITE" id="PS50927">
    <property type="entry name" value="BULB_LECTIN"/>
    <property type="match status" value="1"/>
</dbReference>